<evidence type="ECO:0000256" key="4">
    <source>
        <dbReference type="ARBA" id="ARBA00023136"/>
    </source>
</evidence>
<evidence type="ECO:0000256" key="1">
    <source>
        <dbReference type="ARBA" id="ARBA00004167"/>
    </source>
</evidence>
<evidence type="ECO:0000256" key="2">
    <source>
        <dbReference type="ARBA" id="ARBA00022692"/>
    </source>
</evidence>
<dbReference type="PANTHER" id="PTHR15549">
    <property type="entry name" value="PAIRED IMMUNOGLOBULIN-LIKE TYPE 2 RECEPTOR"/>
    <property type="match status" value="1"/>
</dbReference>
<dbReference type="EMBL" id="JAQIZZ010000007">
    <property type="protein sequence ID" value="KAJ5533471.1"/>
    <property type="molecule type" value="Genomic_DNA"/>
</dbReference>
<sequence length="186" mass="19072">MPVILIRNTISDAIPSSTSTSGSSDNSGNSGLSTGAKIAIGVCVPVAVIIAAAIAFVLWHRRRKRARGVDAGSESVQQNPTEPDPYHGKPELDGGVATMKRSQEKLGMDAGEQGVWKDPGLAELPEVAPVELPAQHSPTSPQELAGDVSGIGAVSKAGGPTTGGEIRDKADGELDPPKDSHADGHD</sequence>
<dbReference type="AlphaFoldDB" id="A0AAD6CQZ5"/>
<comment type="caution">
    <text evidence="7">The sequence shown here is derived from an EMBL/GenBank/DDBJ whole genome shotgun (WGS) entry which is preliminary data.</text>
</comment>
<reference evidence="7 8" key="1">
    <citation type="journal article" date="2023" name="IMA Fungus">
        <title>Comparative genomic study of the Penicillium genus elucidates a diverse pangenome and 15 lateral gene transfer events.</title>
        <authorList>
            <person name="Petersen C."/>
            <person name="Sorensen T."/>
            <person name="Nielsen M.R."/>
            <person name="Sondergaard T.E."/>
            <person name="Sorensen J.L."/>
            <person name="Fitzpatrick D.A."/>
            <person name="Frisvad J.C."/>
            <person name="Nielsen K.L."/>
        </authorList>
    </citation>
    <scope>NUCLEOTIDE SEQUENCE [LARGE SCALE GENOMIC DNA]</scope>
    <source>
        <strain evidence="7 8">IBT 35679</strain>
    </source>
</reference>
<evidence type="ECO:0000256" key="5">
    <source>
        <dbReference type="SAM" id="MobiDB-lite"/>
    </source>
</evidence>
<evidence type="ECO:0000313" key="8">
    <source>
        <dbReference type="Proteomes" id="UP001220324"/>
    </source>
</evidence>
<accession>A0AAD6CQZ5</accession>
<dbReference type="GO" id="GO:0016020">
    <property type="term" value="C:membrane"/>
    <property type="evidence" value="ECO:0007669"/>
    <property type="project" value="UniProtKB-SubCell"/>
</dbReference>
<protein>
    <submittedName>
        <fullName evidence="7">Uncharacterized protein</fullName>
    </submittedName>
</protein>
<dbReference type="PANTHER" id="PTHR15549:SF30">
    <property type="entry name" value="MID2 DOMAIN-CONTAINING PROTEIN"/>
    <property type="match status" value="1"/>
</dbReference>
<evidence type="ECO:0000256" key="3">
    <source>
        <dbReference type="ARBA" id="ARBA00022989"/>
    </source>
</evidence>
<dbReference type="InterPro" id="IPR051694">
    <property type="entry name" value="Immunoregulatory_rcpt-like"/>
</dbReference>
<keyword evidence="4 6" id="KW-0472">Membrane</keyword>
<organism evidence="7 8">
    <name type="scientific">Penicillium frequentans</name>
    <dbReference type="NCBI Taxonomy" id="3151616"/>
    <lineage>
        <taxon>Eukaryota</taxon>
        <taxon>Fungi</taxon>
        <taxon>Dikarya</taxon>
        <taxon>Ascomycota</taxon>
        <taxon>Pezizomycotina</taxon>
        <taxon>Eurotiomycetes</taxon>
        <taxon>Eurotiomycetidae</taxon>
        <taxon>Eurotiales</taxon>
        <taxon>Aspergillaceae</taxon>
        <taxon>Penicillium</taxon>
    </lineage>
</organism>
<feature type="transmembrane region" description="Helical" evidence="6">
    <location>
        <begin position="38"/>
        <end position="59"/>
    </location>
</feature>
<keyword evidence="2 6" id="KW-0812">Transmembrane</keyword>
<proteinExistence type="predicted"/>
<evidence type="ECO:0000256" key="6">
    <source>
        <dbReference type="SAM" id="Phobius"/>
    </source>
</evidence>
<evidence type="ECO:0000313" key="7">
    <source>
        <dbReference type="EMBL" id="KAJ5533471.1"/>
    </source>
</evidence>
<name>A0AAD6CQZ5_9EURO</name>
<keyword evidence="3 6" id="KW-1133">Transmembrane helix</keyword>
<gene>
    <name evidence="7" type="ORF">N7494_010023</name>
</gene>
<keyword evidence="8" id="KW-1185">Reference proteome</keyword>
<feature type="compositionally biased region" description="Basic and acidic residues" evidence="5">
    <location>
        <begin position="165"/>
        <end position="186"/>
    </location>
</feature>
<dbReference type="GO" id="GO:0071944">
    <property type="term" value="C:cell periphery"/>
    <property type="evidence" value="ECO:0007669"/>
    <property type="project" value="UniProtKB-ARBA"/>
</dbReference>
<feature type="region of interest" description="Disordered" evidence="5">
    <location>
        <begin position="132"/>
        <end position="186"/>
    </location>
</feature>
<dbReference type="Proteomes" id="UP001220324">
    <property type="component" value="Unassembled WGS sequence"/>
</dbReference>
<feature type="region of interest" description="Disordered" evidence="5">
    <location>
        <begin position="67"/>
        <end position="116"/>
    </location>
</feature>
<comment type="subcellular location">
    <subcellularLocation>
        <location evidence="1">Membrane</location>
        <topology evidence="1">Single-pass membrane protein</topology>
    </subcellularLocation>
</comment>